<reference evidence="1" key="1">
    <citation type="submission" date="2018-05" db="EMBL/GenBank/DDBJ databases">
        <authorList>
            <person name="Lanie J.A."/>
            <person name="Ng W.-L."/>
            <person name="Kazmierczak K.M."/>
            <person name="Andrzejewski T.M."/>
            <person name="Davidsen T.M."/>
            <person name="Wayne K.J."/>
            <person name="Tettelin H."/>
            <person name="Glass J.I."/>
            <person name="Rusch D."/>
            <person name="Podicherti R."/>
            <person name="Tsui H.-C.T."/>
            <person name="Winkler M.E."/>
        </authorList>
    </citation>
    <scope>NUCLEOTIDE SEQUENCE</scope>
</reference>
<dbReference type="EMBL" id="UINC01051771">
    <property type="protein sequence ID" value="SVB66323.1"/>
    <property type="molecule type" value="Genomic_DNA"/>
</dbReference>
<evidence type="ECO:0000313" key="1">
    <source>
        <dbReference type="EMBL" id="SVB66323.1"/>
    </source>
</evidence>
<protein>
    <submittedName>
        <fullName evidence="1">Uncharacterized protein</fullName>
    </submittedName>
</protein>
<name>A0A382FVN1_9ZZZZ</name>
<proteinExistence type="predicted"/>
<accession>A0A382FVN1</accession>
<sequence>MIPNPTQLSNLSIICVSFKLKVVQELTTQSARTPARTNMSPLVYLQELI</sequence>
<dbReference type="AlphaFoldDB" id="A0A382FVN1"/>
<gene>
    <name evidence="1" type="ORF">METZ01_LOCUS219177</name>
</gene>
<organism evidence="1">
    <name type="scientific">marine metagenome</name>
    <dbReference type="NCBI Taxonomy" id="408172"/>
    <lineage>
        <taxon>unclassified sequences</taxon>
        <taxon>metagenomes</taxon>
        <taxon>ecological metagenomes</taxon>
    </lineage>
</organism>
<feature type="non-terminal residue" evidence="1">
    <location>
        <position position="49"/>
    </location>
</feature>